<dbReference type="EMBL" id="HBUE01283486">
    <property type="protein sequence ID" value="CAG6570304.1"/>
    <property type="molecule type" value="Transcribed_RNA"/>
</dbReference>
<proteinExistence type="predicted"/>
<reference evidence="2" key="1">
    <citation type="submission" date="2021-05" db="EMBL/GenBank/DDBJ databases">
        <authorList>
            <person name="Alioto T."/>
            <person name="Alioto T."/>
            <person name="Gomez Garrido J."/>
        </authorList>
    </citation>
    <scope>NUCLEOTIDE SEQUENCE</scope>
</reference>
<dbReference type="EMBL" id="HBUE01114630">
    <property type="protein sequence ID" value="CAG6490192.1"/>
    <property type="molecule type" value="Transcribed_RNA"/>
</dbReference>
<dbReference type="EMBL" id="HBUE01177927">
    <property type="protein sequence ID" value="CAG6518762.1"/>
    <property type="molecule type" value="Transcribed_RNA"/>
</dbReference>
<sequence length="111" mass="12405">MVYHLSPNRPHQYSILPRHPPTKERTTLCATSASKRPRIRLSACAATCFAGRAYTSGCKRPVSRVRCATRQSARKSSSNYTGVAAIGRFQETRIHRNQPTNATKLNGCRIF</sequence>
<evidence type="ECO:0000256" key="1">
    <source>
        <dbReference type="SAM" id="MobiDB-lite"/>
    </source>
</evidence>
<protein>
    <submittedName>
        <fullName evidence="2">(northern house mosquito) hypothetical protein</fullName>
    </submittedName>
</protein>
<evidence type="ECO:0000313" key="2">
    <source>
        <dbReference type="EMBL" id="CAG6518762.1"/>
    </source>
</evidence>
<accession>A0A8D8DU98</accession>
<dbReference type="AlphaFoldDB" id="A0A8D8DU98"/>
<name>A0A8D8DU98_CULPI</name>
<feature type="region of interest" description="Disordered" evidence="1">
    <location>
        <begin position="1"/>
        <end position="21"/>
    </location>
</feature>
<organism evidence="2">
    <name type="scientific">Culex pipiens</name>
    <name type="common">House mosquito</name>
    <dbReference type="NCBI Taxonomy" id="7175"/>
    <lineage>
        <taxon>Eukaryota</taxon>
        <taxon>Metazoa</taxon>
        <taxon>Ecdysozoa</taxon>
        <taxon>Arthropoda</taxon>
        <taxon>Hexapoda</taxon>
        <taxon>Insecta</taxon>
        <taxon>Pterygota</taxon>
        <taxon>Neoptera</taxon>
        <taxon>Endopterygota</taxon>
        <taxon>Diptera</taxon>
        <taxon>Nematocera</taxon>
        <taxon>Culicoidea</taxon>
        <taxon>Culicidae</taxon>
        <taxon>Culicinae</taxon>
        <taxon>Culicini</taxon>
        <taxon>Culex</taxon>
        <taxon>Culex</taxon>
    </lineage>
</organism>